<dbReference type="InterPro" id="IPR001478">
    <property type="entry name" value="PDZ"/>
</dbReference>
<dbReference type="STRING" id="42354.SAMN05216333_1348"/>
<reference evidence="4" key="1">
    <citation type="submission" date="2016-10" db="EMBL/GenBank/DDBJ databases">
        <authorList>
            <person name="Varghese N."/>
            <person name="Submissions S."/>
        </authorList>
    </citation>
    <scope>NUCLEOTIDE SEQUENCE [LARGE SCALE GENOMIC DNA]</scope>
    <source>
        <strain evidence="4">Nm76</strain>
    </source>
</reference>
<dbReference type="SUPFAM" id="SSF50156">
    <property type="entry name" value="PDZ domain-like"/>
    <property type="match status" value="1"/>
</dbReference>
<dbReference type="Gene3D" id="3.40.50.11550">
    <property type="match status" value="1"/>
</dbReference>
<evidence type="ECO:0000256" key="1">
    <source>
        <dbReference type="SAM" id="SignalP"/>
    </source>
</evidence>
<dbReference type="Gene3D" id="2.30.42.10">
    <property type="match status" value="1"/>
</dbReference>
<protein>
    <submittedName>
        <fullName evidence="3">Uncharacterized iron-regulated protein</fullName>
    </submittedName>
</protein>
<gene>
    <name evidence="3" type="ORF">SAMN05216333_1348</name>
</gene>
<dbReference type="InterPro" id="IPR036034">
    <property type="entry name" value="PDZ_sf"/>
</dbReference>
<sequence length="410" mass="45870">MNKMTNFKITRRNSLLYLTFFLLSLAMNHAAAVITPAKKPVPNNCVPLGDWIVPGSGKTSQQEVIARAAKASVVLLGETHVNADHHRWQLQTLVALHAQRPNMVIGFEMFPRRVQAALDKWIAGELSEKEFLRAAEWDQVWNTDANLYLPLFHFARMNRIPMLALNIETSLRRQVAEKGFYGVPVEEREGLTRPAEPSQAYVDFLLPIYKQHDRKHKNETTQDDPDFRRFIGGQQLWDRAMAQILQQAVTQSGGAEKPLLVGVMGTGHVLHGFGVPHQLHDLGIKSVAGLLPWDSDKSCKNLVAGVADAVFGVLPHVSESFRPQFQRLGIRYEMGRGGAVILQVEKNSIADAAKLQDSDVILEMAGVPVKVLEDVTTIVKRQAPGTWLPLKIKRDEQEMLIIAKFPALQH</sequence>
<dbReference type="AlphaFoldDB" id="A0A1H8UEV5"/>
<evidence type="ECO:0000259" key="2">
    <source>
        <dbReference type="SMART" id="SM00228"/>
    </source>
</evidence>
<dbReference type="Pfam" id="PF13180">
    <property type="entry name" value="PDZ_2"/>
    <property type="match status" value="1"/>
</dbReference>
<evidence type="ECO:0000313" key="4">
    <source>
        <dbReference type="Proteomes" id="UP000198814"/>
    </source>
</evidence>
<dbReference type="Pfam" id="PF04187">
    <property type="entry name" value="Cofac_haem_bdg"/>
    <property type="match status" value="1"/>
</dbReference>
<dbReference type="SUPFAM" id="SSF159501">
    <property type="entry name" value="EreA/ChaN-like"/>
    <property type="match status" value="1"/>
</dbReference>
<proteinExistence type="predicted"/>
<organism evidence="3 4">
    <name type="scientific">Nitrosomonas oligotropha</name>
    <dbReference type="NCBI Taxonomy" id="42354"/>
    <lineage>
        <taxon>Bacteria</taxon>
        <taxon>Pseudomonadati</taxon>
        <taxon>Pseudomonadota</taxon>
        <taxon>Betaproteobacteria</taxon>
        <taxon>Nitrosomonadales</taxon>
        <taxon>Nitrosomonadaceae</taxon>
        <taxon>Nitrosomonas</taxon>
    </lineage>
</organism>
<keyword evidence="1" id="KW-0732">Signal</keyword>
<accession>A0A1H8UEV5</accession>
<dbReference type="CDD" id="cd14727">
    <property type="entry name" value="ChanN-like"/>
    <property type="match status" value="1"/>
</dbReference>
<dbReference type="SMART" id="SM00228">
    <property type="entry name" value="PDZ"/>
    <property type="match status" value="1"/>
</dbReference>
<feature type="chain" id="PRO_5011548443" evidence="1">
    <location>
        <begin position="32"/>
        <end position="410"/>
    </location>
</feature>
<dbReference type="InterPro" id="IPR007314">
    <property type="entry name" value="Cofac_haem-bd_dom"/>
</dbReference>
<keyword evidence="4" id="KW-1185">Reference proteome</keyword>
<evidence type="ECO:0000313" key="3">
    <source>
        <dbReference type="EMBL" id="SEP01567.1"/>
    </source>
</evidence>
<dbReference type="Proteomes" id="UP000198814">
    <property type="component" value="Unassembled WGS sequence"/>
</dbReference>
<feature type="domain" description="PDZ" evidence="2">
    <location>
        <begin position="326"/>
        <end position="396"/>
    </location>
</feature>
<dbReference type="EMBL" id="FODO01000034">
    <property type="protein sequence ID" value="SEP01567.1"/>
    <property type="molecule type" value="Genomic_DNA"/>
</dbReference>
<name>A0A1H8UEV5_9PROT</name>
<feature type="signal peptide" evidence="1">
    <location>
        <begin position="1"/>
        <end position="31"/>
    </location>
</feature>